<dbReference type="Pfam" id="PF13560">
    <property type="entry name" value="HTH_31"/>
    <property type="match status" value="1"/>
</dbReference>
<dbReference type="InterPro" id="IPR010982">
    <property type="entry name" value="Lambda_DNA-bd_dom_sf"/>
</dbReference>
<dbReference type="Gene3D" id="1.10.260.40">
    <property type="entry name" value="lambda repressor-like DNA-binding domains"/>
    <property type="match status" value="1"/>
</dbReference>
<dbReference type="InterPro" id="IPR001387">
    <property type="entry name" value="Cro/C1-type_HTH"/>
</dbReference>
<reference evidence="2 3" key="1">
    <citation type="submission" date="2016-10" db="EMBL/GenBank/DDBJ databases">
        <authorList>
            <person name="de Groot N.N."/>
        </authorList>
    </citation>
    <scope>NUCLEOTIDE SEQUENCE [LARGE SCALE GENOMIC DNA]</scope>
    <source>
        <strain evidence="2 3">CGMCC 4.5739</strain>
    </source>
</reference>
<dbReference type="AlphaFoldDB" id="A0A1I1K1Y7"/>
<proteinExistence type="predicted"/>
<dbReference type="STRING" id="910347.SAMN05421773_10453"/>
<name>A0A1I1K1Y7_9ACTN</name>
<dbReference type="SUPFAM" id="SSF47413">
    <property type="entry name" value="lambda repressor-like DNA-binding domains"/>
    <property type="match status" value="1"/>
</dbReference>
<dbReference type="SMART" id="SM00530">
    <property type="entry name" value="HTH_XRE"/>
    <property type="match status" value="1"/>
</dbReference>
<protein>
    <submittedName>
        <fullName evidence="2">Helix-turn-helix domain-containing protein</fullName>
    </submittedName>
</protein>
<keyword evidence="3" id="KW-1185">Reference proteome</keyword>
<dbReference type="GO" id="GO:0003677">
    <property type="term" value="F:DNA binding"/>
    <property type="evidence" value="ECO:0007669"/>
    <property type="project" value="InterPro"/>
</dbReference>
<evidence type="ECO:0000313" key="2">
    <source>
        <dbReference type="EMBL" id="SFC54854.1"/>
    </source>
</evidence>
<evidence type="ECO:0000259" key="1">
    <source>
        <dbReference type="PROSITE" id="PS50943"/>
    </source>
</evidence>
<organism evidence="2 3">
    <name type="scientific">Streptomyces aidingensis</name>
    <dbReference type="NCBI Taxonomy" id="910347"/>
    <lineage>
        <taxon>Bacteria</taxon>
        <taxon>Bacillati</taxon>
        <taxon>Actinomycetota</taxon>
        <taxon>Actinomycetes</taxon>
        <taxon>Kitasatosporales</taxon>
        <taxon>Streptomycetaceae</taxon>
        <taxon>Streptomyces</taxon>
    </lineage>
</organism>
<dbReference type="EMBL" id="FOLM01000004">
    <property type="protein sequence ID" value="SFC54854.1"/>
    <property type="molecule type" value="Genomic_DNA"/>
</dbReference>
<feature type="domain" description="HTH cro/C1-type" evidence="1">
    <location>
        <begin position="20"/>
        <end position="76"/>
    </location>
</feature>
<dbReference type="Proteomes" id="UP000199207">
    <property type="component" value="Unassembled WGS sequence"/>
</dbReference>
<accession>A0A1I1K1Y7</accession>
<gene>
    <name evidence="2" type="ORF">SAMN05421773_10453</name>
</gene>
<dbReference type="PROSITE" id="PS50943">
    <property type="entry name" value="HTH_CROC1"/>
    <property type="match status" value="1"/>
</dbReference>
<sequence>MPQSPAEASRPPARTFGERVERARTRAGLTRAVVGGLVNRSAEWVKAVEKGRIGMPRLPLLLRLADVLGVDDLAELTGDERLSKTTYAKQAHPALSAVKAALTDYHFGSADEEPESTSELRARVAEAWRMWHADGDHRTRVATVLPDLLADLQYAARHYEGNDRRRVLVALAETYHIAQLYLSFQPASELITLSGDRSMTAAQAADDPYAIAGAAWYMNHVFRDAGERHEARVDLAMRASDLLRRDRGAEDLARWGLLQLAAALSYAKVGKRGDAERFWNRADRAAKQLGDAYSHPYLIFGRGMVDAYAITMESDLVSGGSAVEAAGNVDLSRAAMPSATRRAFHLAESARAYSMEREPLAVVHLLKQAYTESAETLTYNLFARSAVAELSASSNRLVRGEAEYLRQKMHLPATA</sequence>
<evidence type="ECO:0000313" key="3">
    <source>
        <dbReference type="Proteomes" id="UP000199207"/>
    </source>
</evidence>
<dbReference type="OrthoDB" id="3504495at2"/>